<dbReference type="SUPFAM" id="SSF51735">
    <property type="entry name" value="NAD(P)-binding Rossmann-fold domains"/>
    <property type="match status" value="1"/>
</dbReference>
<evidence type="ECO:0000313" key="3">
    <source>
        <dbReference type="EMBL" id="MFC4754145.1"/>
    </source>
</evidence>
<dbReference type="Gene3D" id="3.40.50.720">
    <property type="entry name" value="NAD(P)-binding Rossmann-like Domain"/>
    <property type="match status" value="1"/>
</dbReference>
<dbReference type="InterPro" id="IPR002347">
    <property type="entry name" value="SDR_fam"/>
</dbReference>
<keyword evidence="2 3" id="KW-0560">Oxidoreductase</keyword>
<dbReference type="PRINTS" id="PR00081">
    <property type="entry name" value="GDHRDH"/>
</dbReference>
<evidence type="ECO:0000313" key="4">
    <source>
        <dbReference type="Proteomes" id="UP001595836"/>
    </source>
</evidence>
<dbReference type="InterPro" id="IPR036291">
    <property type="entry name" value="NAD(P)-bd_dom_sf"/>
</dbReference>
<dbReference type="CDD" id="cd05233">
    <property type="entry name" value="SDR_c"/>
    <property type="match status" value="1"/>
</dbReference>
<dbReference type="EC" id="1.1.1.-" evidence="3"/>
<protein>
    <submittedName>
        <fullName evidence="3">SDR family NAD(P)-dependent oxidoreductase</fullName>
        <ecNumber evidence="3">1.1.1.-</ecNumber>
    </submittedName>
</protein>
<sequence>MSSPSTTPAPAADLDGRVAIVTGAASGMGAATAETLARHGARVLVADLDAERGAAVAEQITASGGTAAFHRVDVSQESEVEAMVAAAVERWGRLDCAVNNAALAPDSAPIVDMDIEQFDRIIAVNLRSVALCLKHQIRRFHTQGTPGSIVNLGSVSSVKARNNNAAYVASKHGVVGLTKTAALEYGKDQIRVNAVLPGGIDTPMIRAAREASGVTPPDEFALSLFGRLGSPDEVAEACLWLVSDRSSFVTGHCLAVDAGFLAR</sequence>
<dbReference type="PANTHER" id="PTHR24321:SF8">
    <property type="entry name" value="ESTRADIOL 17-BETA-DEHYDROGENASE 8-RELATED"/>
    <property type="match status" value="1"/>
</dbReference>
<comment type="caution">
    <text evidence="3">The sequence shown here is derived from an EMBL/GenBank/DDBJ whole genome shotgun (WGS) entry which is preliminary data.</text>
</comment>
<name>A0ABV9PML5_9ACTN</name>
<dbReference type="EMBL" id="JBHSHP010000012">
    <property type="protein sequence ID" value="MFC4754145.1"/>
    <property type="molecule type" value="Genomic_DNA"/>
</dbReference>
<gene>
    <name evidence="3" type="ORF">ACFO7U_05030</name>
</gene>
<evidence type="ECO:0000256" key="2">
    <source>
        <dbReference type="ARBA" id="ARBA00023002"/>
    </source>
</evidence>
<accession>A0ABV9PML5</accession>
<dbReference type="PROSITE" id="PS00061">
    <property type="entry name" value="ADH_SHORT"/>
    <property type="match status" value="1"/>
</dbReference>
<keyword evidence="4" id="KW-1185">Reference proteome</keyword>
<organism evidence="3 4">
    <name type="scientific">Dietzia aurantiaca</name>
    <dbReference type="NCBI Taxonomy" id="983873"/>
    <lineage>
        <taxon>Bacteria</taxon>
        <taxon>Bacillati</taxon>
        <taxon>Actinomycetota</taxon>
        <taxon>Actinomycetes</taxon>
        <taxon>Mycobacteriales</taxon>
        <taxon>Dietziaceae</taxon>
        <taxon>Dietzia</taxon>
    </lineage>
</organism>
<dbReference type="PANTHER" id="PTHR24321">
    <property type="entry name" value="DEHYDROGENASES, SHORT CHAIN"/>
    <property type="match status" value="1"/>
</dbReference>
<reference evidence="4" key="1">
    <citation type="journal article" date="2019" name="Int. J. Syst. Evol. Microbiol.">
        <title>The Global Catalogue of Microorganisms (GCM) 10K type strain sequencing project: providing services to taxonomists for standard genome sequencing and annotation.</title>
        <authorList>
            <consortium name="The Broad Institute Genomics Platform"/>
            <consortium name="The Broad Institute Genome Sequencing Center for Infectious Disease"/>
            <person name="Wu L."/>
            <person name="Ma J."/>
        </authorList>
    </citation>
    <scope>NUCLEOTIDE SEQUENCE [LARGE SCALE GENOMIC DNA]</scope>
    <source>
        <strain evidence="4">JCM 11882</strain>
    </source>
</reference>
<proteinExistence type="inferred from homology"/>
<dbReference type="InterPro" id="IPR020904">
    <property type="entry name" value="Sc_DH/Rdtase_CS"/>
</dbReference>
<dbReference type="GO" id="GO:0016491">
    <property type="term" value="F:oxidoreductase activity"/>
    <property type="evidence" value="ECO:0007669"/>
    <property type="project" value="UniProtKB-KW"/>
</dbReference>
<dbReference type="PRINTS" id="PR00080">
    <property type="entry name" value="SDRFAMILY"/>
</dbReference>
<comment type="similarity">
    <text evidence="1">Belongs to the short-chain dehydrogenases/reductases (SDR) family.</text>
</comment>
<dbReference type="Proteomes" id="UP001595836">
    <property type="component" value="Unassembled WGS sequence"/>
</dbReference>
<dbReference type="NCBIfam" id="NF005559">
    <property type="entry name" value="PRK07231.1"/>
    <property type="match status" value="1"/>
</dbReference>
<dbReference type="Pfam" id="PF13561">
    <property type="entry name" value="adh_short_C2"/>
    <property type="match status" value="1"/>
</dbReference>
<evidence type="ECO:0000256" key="1">
    <source>
        <dbReference type="ARBA" id="ARBA00006484"/>
    </source>
</evidence>
<dbReference type="RefSeq" id="WP_344987974.1">
    <property type="nucleotide sequence ID" value="NZ_BAABCD010000002.1"/>
</dbReference>